<comment type="similarity">
    <text evidence="1">Belongs to the NADH dehydrogenase family.</text>
</comment>
<dbReference type="AlphaFoldDB" id="A0A366E3K7"/>
<evidence type="ECO:0000256" key="3">
    <source>
        <dbReference type="ARBA" id="ARBA00022630"/>
    </source>
</evidence>
<dbReference type="STRING" id="1210090.GCA_001613185_03702"/>
<keyword evidence="3" id="KW-0285">Flavoprotein</keyword>
<keyword evidence="13" id="KW-1185">Reference proteome</keyword>
<evidence type="ECO:0000256" key="9">
    <source>
        <dbReference type="SAM" id="Phobius"/>
    </source>
</evidence>
<evidence type="ECO:0000259" key="10">
    <source>
        <dbReference type="Pfam" id="PF07992"/>
    </source>
</evidence>
<keyword evidence="5" id="KW-0809">Transit peptide</keyword>
<comment type="catalytic activity">
    <reaction evidence="8">
        <text>a quinone + NADH + H(+) = a quinol + NAD(+)</text>
        <dbReference type="Rhea" id="RHEA:46160"/>
        <dbReference type="ChEBI" id="CHEBI:15378"/>
        <dbReference type="ChEBI" id="CHEBI:24646"/>
        <dbReference type="ChEBI" id="CHEBI:57540"/>
        <dbReference type="ChEBI" id="CHEBI:57945"/>
        <dbReference type="ChEBI" id="CHEBI:132124"/>
        <dbReference type="EC" id="1.6.5.9"/>
    </reaction>
</comment>
<evidence type="ECO:0000256" key="7">
    <source>
        <dbReference type="ARBA" id="ARBA00023027"/>
    </source>
</evidence>
<evidence type="ECO:0000259" key="11">
    <source>
        <dbReference type="Pfam" id="PF22366"/>
    </source>
</evidence>
<feature type="transmembrane region" description="Helical" evidence="9">
    <location>
        <begin position="374"/>
        <end position="394"/>
    </location>
</feature>
<evidence type="ECO:0000256" key="2">
    <source>
        <dbReference type="ARBA" id="ARBA00012637"/>
    </source>
</evidence>
<dbReference type="InterPro" id="IPR045024">
    <property type="entry name" value="NDH-2"/>
</dbReference>
<keyword evidence="6" id="KW-0560">Oxidoreductase</keyword>
<reference evidence="12 13" key="1">
    <citation type="submission" date="2018-06" db="EMBL/GenBank/DDBJ databases">
        <title>Genomic Encyclopedia of Type Strains, Phase IV (KMG-IV): sequencing the most valuable type-strain genomes for metagenomic binning, comparative biology and taxonomic classification.</title>
        <authorList>
            <person name="Goeker M."/>
        </authorList>
    </citation>
    <scope>NUCLEOTIDE SEQUENCE [LARGE SCALE GENOMIC DNA]</scope>
    <source>
        <strain evidence="12 13">DSM 44599</strain>
    </source>
</reference>
<dbReference type="Gene3D" id="3.50.50.100">
    <property type="match status" value="1"/>
</dbReference>
<accession>A0A366E3K7</accession>
<dbReference type="PRINTS" id="PR00368">
    <property type="entry name" value="FADPNR"/>
</dbReference>
<dbReference type="OrthoDB" id="9781621at2"/>
<dbReference type="RefSeq" id="WP_067510327.1">
    <property type="nucleotide sequence ID" value="NZ_CP107943.1"/>
</dbReference>
<dbReference type="PANTHER" id="PTHR43706:SF47">
    <property type="entry name" value="EXTERNAL NADH-UBIQUINONE OXIDOREDUCTASE 1, MITOCHONDRIAL-RELATED"/>
    <property type="match status" value="1"/>
</dbReference>
<dbReference type="SUPFAM" id="SSF51905">
    <property type="entry name" value="FAD/NAD(P)-binding domain"/>
    <property type="match status" value="1"/>
</dbReference>
<dbReference type="GO" id="GO:0050136">
    <property type="term" value="F:NADH dehydrogenase (quinone) (non-electrogenic) activity"/>
    <property type="evidence" value="ECO:0007669"/>
    <property type="project" value="UniProtKB-EC"/>
</dbReference>
<proteinExistence type="inferred from homology"/>
<keyword evidence="4" id="KW-0274">FAD</keyword>
<evidence type="ECO:0000256" key="4">
    <source>
        <dbReference type="ARBA" id="ARBA00022827"/>
    </source>
</evidence>
<keyword evidence="9" id="KW-0812">Transmembrane</keyword>
<evidence type="ECO:0000256" key="5">
    <source>
        <dbReference type="ARBA" id="ARBA00022946"/>
    </source>
</evidence>
<dbReference type="PRINTS" id="PR00411">
    <property type="entry name" value="PNDRDTASEI"/>
</dbReference>
<evidence type="ECO:0000256" key="6">
    <source>
        <dbReference type="ARBA" id="ARBA00023002"/>
    </source>
</evidence>
<feature type="domain" description="FAD/NAD(P)-binding" evidence="10">
    <location>
        <begin position="19"/>
        <end position="333"/>
    </location>
</feature>
<name>A0A366E3K7_9NOCA</name>
<dbReference type="Pfam" id="PF07992">
    <property type="entry name" value="Pyr_redox_2"/>
    <property type="match status" value="1"/>
</dbReference>
<evidence type="ECO:0000256" key="1">
    <source>
        <dbReference type="ARBA" id="ARBA00005272"/>
    </source>
</evidence>
<keyword evidence="7" id="KW-0520">NAD</keyword>
<feature type="domain" description="External alternative NADH-ubiquinone oxidoreductase-like C-terminal" evidence="11">
    <location>
        <begin position="355"/>
        <end position="408"/>
    </location>
</feature>
<dbReference type="PANTHER" id="PTHR43706">
    <property type="entry name" value="NADH DEHYDROGENASE"/>
    <property type="match status" value="1"/>
</dbReference>
<evidence type="ECO:0000256" key="8">
    <source>
        <dbReference type="ARBA" id="ARBA00047599"/>
    </source>
</evidence>
<dbReference type="Pfam" id="PF22366">
    <property type="entry name" value="NDH2_C"/>
    <property type="match status" value="1"/>
</dbReference>
<protein>
    <recommendedName>
        <fullName evidence="2">NADH:ubiquinone reductase (non-electrogenic)</fullName>
        <ecNumber evidence="2">1.6.5.9</ecNumber>
    </recommendedName>
</protein>
<keyword evidence="9" id="KW-0472">Membrane</keyword>
<dbReference type="Proteomes" id="UP000252586">
    <property type="component" value="Unassembled WGS sequence"/>
</dbReference>
<dbReference type="InterPro" id="IPR054585">
    <property type="entry name" value="NDH2-like_C"/>
</dbReference>
<dbReference type="InterPro" id="IPR036188">
    <property type="entry name" value="FAD/NAD-bd_sf"/>
</dbReference>
<comment type="caution">
    <text evidence="12">The sequence shown here is derived from an EMBL/GenBank/DDBJ whole genome shotgun (WGS) entry which is preliminary data.</text>
</comment>
<dbReference type="InterPro" id="IPR023753">
    <property type="entry name" value="FAD/NAD-binding_dom"/>
</dbReference>
<evidence type="ECO:0000313" key="13">
    <source>
        <dbReference type="Proteomes" id="UP000252586"/>
    </source>
</evidence>
<gene>
    <name evidence="12" type="ORF">DFR74_101975</name>
</gene>
<dbReference type="EC" id="1.6.5.9" evidence="2"/>
<keyword evidence="9" id="KW-1133">Transmembrane helix</keyword>
<dbReference type="EMBL" id="QNRE01000001">
    <property type="protein sequence ID" value="RBO96956.1"/>
    <property type="molecule type" value="Genomic_DNA"/>
</dbReference>
<evidence type="ECO:0000313" key="12">
    <source>
        <dbReference type="EMBL" id="RBO96956.1"/>
    </source>
</evidence>
<organism evidence="12 13">
    <name type="scientific">Nocardia puris</name>
    <dbReference type="NCBI Taxonomy" id="208602"/>
    <lineage>
        <taxon>Bacteria</taxon>
        <taxon>Bacillati</taxon>
        <taxon>Actinomycetota</taxon>
        <taxon>Actinomycetes</taxon>
        <taxon>Mycobacteriales</taxon>
        <taxon>Nocardiaceae</taxon>
        <taxon>Nocardia</taxon>
    </lineage>
</organism>
<sequence length="438" mass="47341">MRDKGPVRVLDTAEPEFASVVIVGSGFGGLAAAKQLAKSGVDYVLLSATPEHLFQPLLYQVATGVLSAEEIAPPIATIVRRHGGEARLGKVVAIDADAAEVTYETPEGRRVLRYGSLIAATGANQSYFGRDDFAEKTFALKTIDDAKRLRAQIDRVYREAADADPETRRRLLSFVVVGAGATGVEVAGQLAELAKRYYKKDVTVTLVEGAGEVLPPFGGGLSEYAKESLTKGGVEVLLGTFVTDIEPGKVTVKDKEGVERRIAAETVVWSAGVQASGFTRVLAEATGAETDRAGRLLINPDLTVGGHADIYAIGDMTSLNGYPGQSPVAMQEGRHAADIIRREIPAGTPFRYWDKGSMAVIRRRSAIAKLNDKIGFRGLIAWYMWLAVHLFYLVGFRNRFMAVLSWLVSFTGNGRPGFAEIEKEKRAEAPRARERIAA</sequence>